<keyword evidence="1" id="KW-0732">Signal</keyword>
<sequence length="296" mass="32893">MKTNKWLIRIALVAIPFIMYSCGSGKNIAGSAGSGAGVEKDSGRKEQAKMKYLQKVLDNATYARNITSKIKFNISSGSKNISVAGSLHMRKDDVIRIQLTPLGLIEAGRLEFTKDYVLIMDRINKEYIKADYSQVDFLRDNGIDFYALQALFWNELFIPGEQKVKDSSLKIYDVEMSDNMSDNNIKLSKGKLSCLWTAEKASGMIKNVVVSYKSGTHGVTSLECSYSAFKALGAKKFPSSLILNMKTDALKGGRKMGMGIQMNSLNTDSDWEPRTNISGKYRQVGVDDVMKRILSL</sequence>
<dbReference type="EMBL" id="JABKKJ010000001">
    <property type="protein sequence ID" value="NPE24070.1"/>
    <property type="molecule type" value="Genomic_DNA"/>
</dbReference>
<evidence type="ECO:0000256" key="1">
    <source>
        <dbReference type="SAM" id="SignalP"/>
    </source>
</evidence>
<organism evidence="2 3">
    <name type="scientific">Xylanibacter caecicola</name>
    <dbReference type="NCBI Taxonomy" id="2736294"/>
    <lineage>
        <taxon>Bacteria</taxon>
        <taxon>Pseudomonadati</taxon>
        <taxon>Bacteroidota</taxon>
        <taxon>Bacteroidia</taxon>
        <taxon>Bacteroidales</taxon>
        <taxon>Prevotellaceae</taxon>
        <taxon>Xylanibacter</taxon>
    </lineage>
</organism>
<protein>
    <submittedName>
        <fullName evidence="2">DUF4292 domain-containing protein</fullName>
    </submittedName>
</protein>
<comment type="caution">
    <text evidence="2">The sequence shown here is derived from an EMBL/GenBank/DDBJ whole genome shotgun (WGS) entry which is preliminary data.</text>
</comment>
<dbReference type="PROSITE" id="PS51257">
    <property type="entry name" value="PROKAR_LIPOPROTEIN"/>
    <property type="match status" value="1"/>
</dbReference>
<evidence type="ECO:0000313" key="3">
    <source>
        <dbReference type="Proteomes" id="UP000820977"/>
    </source>
</evidence>
<proteinExistence type="predicted"/>
<dbReference type="Proteomes" id="UP000820977">
    <property type="component" value="Unassembled WGS sequence"/>
</dbReference>
<gene>
    <name evidence="2" type="ORF">HPS54_00820</name>
</gene>
<feature type="signal peptide" evidence="1">
    <location>
        <begin position="1"/>
        <end position="21"/>
    </location>
</feature>
<dbReference type="Pfam" id="PF14125">
    <property type="entry name" value="DUF4292"/>
    <property type="match status" value="1"/>
</dbReference>
<dbReference type="RefSeq" id="WP_172343595.1">
    <property type="nucleotide sequence ID" value="NZ_CASYYZ010000003.1"/>
</dbReference>
<feature type="chain" id="PRO_5046639715" evidence="1">
    <location>
        <begin position="22"/>
        <end position="296"/>
    </location>
</feature>
<accession>A0ABX2B060</accession>
<reference evidence="2 3" key="1">
    <citation type="submission" date="2020-05" db="EMBL/GenBank/DDBJ databases">
        <title>Distinct polysaccharide utilization as determinants for interspecies competition between intestinal Prevotella spp.</title>
        <authorList>
            <person name="Galvez E.J.C."/>
            <person name="Iljazovic A."/>
            <person name="Strowig T."/>
        </authorList>
    </citation>
    <scope>NUCLEOTIDE SEQUENCE [LARGE SCALE GENOMIC DNA]</scope>
    <source>
        <strain evidence="2 3">PCHR</strain>
    </source>
</reference>
<dbReference type="InterPro" id="IPR025634">
    <property type="entry name" value="DUF4292"/>
</dbReference>
<evidence type="ECO:0000313" key="2">
    <source>
        <dbReference type="EMBL" id="NPE24070.1"/>
    </source>
</evidence>
<name>A0ABX2B060_9BACT</name>
<keyword evidence="3" id="KW-1185">Reference proteome</keyword>